<dbReference type="InterPro" id="IPR011112">
    <property type="entry name" value="Rho-like_N"/>
</dbReference>
<feature type="domain" description="Rho termination factor-like N-terminal" evidence="1">
    <location>
        <begin position="53"/>
        <end position="89"/>
    </location>
</feature>
<organism evidence="2 3">
    <name type="scientific">Senegalia massiliensis</name>
    <dbReference type="NCBI Taxonomy" id="1720316"/>
    <lineage>
        <taxon>Bacteria</taxon>
        <taxon>Bacillati</taxon>
        <taxon>Bacillota</taxon>
        <taxon>Clostridia</taxon>
        <taxon>Eubacteriales</taxon>
        <taxon>Clostridiaceae</taxon>
        <taxon>Senegalia</taxon>
    </lineage>
</organism>
<dbReference type="Pfam" id="PF07498">
    <property type="entry name" value="Rho_N"/>
    <property type="match status" value="1"/>
</dbReference>
<dbReference type="EMBL" id="QXXA01000019">
    <property type="protein sequence ID" value="NBI08066.1"/>
    <property type="molecule type" value="Genomic_DNA"/>
</dbReference>
<dbReference type="OrthoDB" id="2416978at2"/>
<evidence type="ECO:0000313" key="3">
    <source>
        <dbReference type="Proteomes" id="UP000467132"/>
    </source>
</evidence>
<proteinExistence type="predicted"/>
<accession>A0A845R2Z6</accession>
<dbReference type="InterPro" id="IPR036269">
    <property type="entry name" value="Rho_N_sf"/>
</dbReference>
<sequence>MSMYLVKVKTPVYREKRYEVGEELEIEEKDMNNDLFELIQDLGKKESESEEVILENMKLDELKNKAKQEGIKGYSSMNKEELIKAIKDE</sequence>
<evidence type="ECO:0000313" key="2">
    <source>
        <dbReference type="EMBL" id="NBI08066.1"/>
    </source>
</evidence>
<dbReference type="AlphaFoldDB" id="A0A845R2Z6"/>
<dbReference type="RefSeq" id="WP_160198528.1">
    <property type="nucleotide sequence ID" value="NZ_QXXA01000019.1"/>
</dbReference>
<protein>
    <submittedName>
        <fullName evidence="2">Rho termination protein</fullName>
    </submittedName>
</protein>
<dbReference type="Gene3D" id="1.10.720.10">
    <property type="match status" value="1"/>
</dbReference>
<keyword evidence="3" id="KW-1185">Reference proteome</keyword>
<name>A0A845R2Z6_9CLOT</name>
<evidence type="ECO:0000259" key="1">
    <source>
        <dbReference type="SMART" id="SM00959"/>
    </source>
</evidence>
<reference evidence="2 3" key="1">
    <citation type="submission" date="2018-08" db="EMBL/GenBank/DDBJ databases">
        <title>Murine metabolic-syndrome-specific gut microbial biobank.</title>
        <authorList>
            <person name="Liu C."/>
        </authorList>
    </citation>
    <scope>NUCLEOTIDE SEQUENCE [LARGE SCALE GENOMIC DNA]</scope>
    <source>
        <strain evidence="2 3">583</strain>
    </source>
</reference>
<dbReference type="SUPFAM" id="SSF68912">
    <property type="entry name" value="Rho N-terminal domain-like"/>
    <property type="match status" value="1"/>
</dbReference>
<dbReference type="GO" id="GO:0006353">
    <property type="term" value="P:DNA-templated transcription termination"/>
    <property type="evidence" value="ECO:0007669"/>
    <property type="project" value="InterPro"/>
</dbReference>
<dbReference type="Proteomes" id="UP000467132">
    <property type="component" value="Unassembled WGS sequence"/>
</dbReference>
<comment type="caution">
    <text evidence="2">The sequence shown here is derived from an EMBL/GenBank/DDBJ whole genome shotgun (WGS) entry which is preliminary data.</text>
</comment>
<gene>
    <name evidence="2" type="ORF">D3Z33_14495</name>
</gene>
<dbReference type="SMART" id="SM00959">
    <property type="entry name" value="Rho_N"/>
    <property type="match status" value="1"/>
</dbReference>